<sequence length="449" mass="47976">MNVHTGKFVWSRLAGLGMVGLISAGASAQSLDDSIQAISGSASVFAGVAHSRADGANGANSTTEPSIGVSGSVGGGMRSGANALDLRYSGTLEMERDLANGGQSDSSSLVGATRFNHWDPASPFDFNLGHTVNSVRNDTGFVANPSEYDTRHSLSGGAGLRVYRGELTELRISGQAGRSYGEGDVGGDSSYTGSATLSRRLSERSSASLVGSRSISDESDTDTTIDSLQLSYNRVLETGSFGIGVGVSQAETEYNDGTASDYEAGTGFITRSWMTPDSQTIVEYNRRLTDSTIDLSLDVPEFLSFLPDSVRLTELVLTDSLSVAHNTTRLCDVCTLGFVIEGSVLESQLSETRRHEYRTSANLGVELTSLQTLTIGYTWQGDAGEDAGTIEEQVHRINTRWTRELAENTSFSVDFTQSYLRSRVPGDDEEEFLLRLMFSHGFSLTNVGG</sequence>
<reference evidence="3 4" key="1">
    <citation type="submission" date="2020-08" db="EMBL/GenBank/DDBJ databases">
        <title>Genomic Encyclopedia of Type Strains, Phase IV (KMG-IV): sequencing the most valuable type-strain genomes for metagenomic binning, comparative biology and taxonomic classification.</title>
        <authorList>
            <person name="Goeker M."/>
        </authorList>
    </citation>
    <scope>NUCLEOTIDE SEQUENCE [LARGE SCALE GENOMIC DNA]</scope>
    <source>
        <strain evidence="3 4">DSM 22359</strain>
    </source>
</reference>
<dbReference type="EMBL" id="JACHFE010000002">
    <property type="protein sequence ID" value="MBB5320709.1"/>
    <property type="molecule type" value="Genomic_DNA"/>
</dbReference>
<feature type="signal peptide" evidence="2">
    <location>
        <begin position="1"/>
        <end position="28"/>
    </location>
</feature>
<dbReference type="AlphaFoldDB" id="A0A840U6F6"/>
<feature type="region of interest" description="Disordered" evidence="1">
    <location>
        <begin position="55"/>
        <end position="74"/>
    </location>
</feature>
<organism evidence="3 4">
    <name type="scientific">Marinobacter oulmenensis</name>
    <dbReference type="NCBI Taxonomy" id="643747"/>
    <lineage>
        <taxon>Bacteria</taxon>
        <taxon>Pseudomonadati</taxon>
        <taxon>Pseudomonadota</taxon>
        <taxon>Gammaproteobacteria</taxon>
        <taxon>Pseudomonadales</taxon>
        <taxon>Marinobacteraceae</taxon>
        <taxon>Marinobacter</taxon>
    </lineage>
</organism>
<name>A0A840U6F6_9GAMM</name>
<evidence type="ECO:0000313" key="4">
    <source>
        <dbReference type="Proteomes" id="UP000591735"/>
    </source>
</evidence>
<keyword evidence="2" id="KW-0732">Signal</keyword>
<evidence type="ECO:0000256" key="1">
    <source>
        <dbReference type="SAM" id="MobiDB-lite"/>
    </source>
</evidence>
<keyword evidence="4" id="KW-1185">Reference proteome</keyword>
<evidence type="ECO:0000313" key="3">
    <source>
        <dbReference type="EMBL" id="MBB5320709.1"/>
    </source>
</evidence>
<feature type="chain" id="PRO_5032710451" description="TIGR03016 family PEP-CTERM system-associated outer membrane protein" evidence="2">
    <location>
        <begin position="29"/>
        <end position="449"/>
    </location>
</feature>
<accession>A0A840U6F6</accession>
<evidence type="ECO:0000256" key="2">
    <source>
        <dbReference type="SAM" id="SignalP"/>
    </source>
</evidence>
<dbReference type="RefSeq" id="WP_183700731.1">
    <property type="nucleotide sequence ID" value="NZ_JACHFE010000002.1"/>
</dbReference>
<proteinExistence type="predicted"/>
<evidence type="ECO:0008006" key="5">
    <source>
        <dbReference type="Google" id="ProtNLM"/>
    </source>
</evidence>
<dbReference type="Proteomes" id="UP000591735">
    <property type="component" value="Unassembled WGS sequence"/>
</dbReference>
<protein>
    <recommendedName>
        <fullName evidence="5">TIGR03016 family PEP-CTERM system-associated outer membrane protein</fullName>
    </recommendedName>
</protein>
<comment type="caution">
    <text evidence="3">The sequence shown here is derived from an EMBL/GenBank/DDBJ whole genome shotgun (WGS) entry which is preliminary data.</text>
</comment>
<gene>
    <name evidence="3" type="ORF">HNR38_001181</name>
</gene>